<proteinExistence type="predicted"/>
<keyword evidence="2" id="KW-1185">Reference proteome</keyword>
<organism evidence="1 2">
    <name type="scientific">Sphingomonas kyeonggiensis</name>
    <dbReference type="NCBI Taxonomy" id="1268553"/>
    <lineage>
        <taxon>Bacteria</taxon>
        <taxon>Pseudomonadati</taxon>
        <taxon>Pseudomonadota</taxon>
        <taxon>Alphaproteobacteria</taxon>
        <taxon>Sphingomonadales</taxon>
        <taxon>Sphingomonadaceae</taxon>
        <taxon>Sphingomonas</taxon>
    </lineage>
</organism>
<dbReference type="EMBL" id="JACIEH010000006">
    <property type="protein sequence ID" value="MBB4101311.1"/>
    <property type="molecule type" value="Genomic_DNA"/>
</dbReference>
<evidence type="ECO:0000313" key="2">
    <source>
        <dbReference type="Proteomes" id="UP000557392"/>
    </source>
</evidence>
<reference evidence="1 2" key="1">
    <citation type="submission" date="2020-08" db="EMBL/GenBank/DDBJ databases">
        <title>Genomic Encyclopedia of Type Strains, Phase IV (KMG-IV): sequencing the most valuable type-strain genomes for metagenomic binning, comparative biology and taxonomic classification.</title>
        <authorList>
            <person name="Goeker M."/>
        </authorList>
    </citation>
    <scope>NUCLEOTIDE SEQUENCE [LARGE SCALE GENOMIC DNA]</scope>
    <source>
        <strain evidence="1 2">DSM 101806</strain>
    </source>
</reference>
<sequence length="214" mass="22895">MTMDTYRIQDISSEGARISIANGLTGLSAFVASINADCGKSLQEARREALRYLMQIVSEHGEAIWLVAGHSYPVQDNAMATYNRLWLGMAKGGIAFPPSTSDDGVKAISEEGVRYFGYRAVGCDDVESIESVLARFQSFLMVGDTVSDAVKMVGAGWASTGSGVPPEAFERSLEYGVPLIMLLGDFDDATAEGVLVASPDVVRSIGRSKTESHL</sequence>
<name>A0A7W6JZ82_9SPHN</name>
<protein>
    <submittedName>
        <fullName evidence="1">Uncharacterized protein</fullName>
    </submittedName>
</protein>
<dbReference type="Proteomes" id="UP000557392">
    <property type="component" value="Unassembled WGS sequence"/>
</dbReference>
<comment type="caution">
    <text evidence="1">The sequence shown here is derived from an EMBL/GenBank/DDBJ whole genome shotgun (WGS) entry which is preliminary data.</text>
</comment>
<gene>
    <name evidence="1" type="ORF">GGR46_004903</name>
</gene>
<accession>A0A7W6JZ82</accession>
<dbReference type="AlphaFoldDB" id="A0A7W6JZ82"/>
<evidence type="ECO:0000313" key="1">
    <source>
        <dbReference type="EMBL" id="MBB4101311.1"/>
    </source>
</evidence>
<dbReference type="RefSeq" id="WP_184000678.1">
    <property type="nucleotide sequence ID" value="NZ_JACIEH010000006.1"/>
</dbReference>